<reference evidence="1" key="2">
    <citation type="submission" date="2020-11" db="EMBL/GenBank/DDBJ databases">
        <authorList>
            <person name="McCartney M.A."/>
            <person name="Auch B."/>
            <person name="Kono T."/>
            <person name="Mallez S."/>
            <person name="Becker A."/>
            <person name="Gohl D.M."/>
            <person name="Silverstein K.A.T."/>
            <person name="Koren S."/>
            <person name="Bechman K.B."/>
            <person name="Herman A."/>
            <person name="Abrahante J.E."/>
            <person name="Garbe J."/>
        </authorList>
    </citation>
    <scope>NUCLEOTIDE SEQUENCE</scope>
    <source>
        <strain evidence="1">Duluth1</strain>
        <tissue evidence="1">Whole animal</tissue>
    </source>
</reference>
<keyword evidence="2" id="KW-1185">Reference proteome</keyword>
<organism evidence="1 2">
    <name type="scientific">Dreissena polymorpha</name>
    <name type="common">Zebra mussel</name>
    <name type="synonym">Mytilus polymorpha</name>
    <dbReference type="NCBI Taxonomy" id="45954"/>
    <lineage>
        <taxon>Eukaryota</taxon>
        <taxon>Metazoa</taxon>
        <taxon>Spiralia</taxon>
        <taxon>Lophotrochozoa</taxon>
        <taxon>Mollusca</taxon>
        <taxon>Bivalvia</taxon>
        <taxon>Autobranchia</taxon>
        <taxon>Heteroconchia</taxon>
        <taxon>Euheterodonta</taxon>
        <taxon>Imparidentia</taxon>
        <taxon>Neoheterodontei</taxon>
        <taxon>Myida</taxon>
        <taxon>Dreissenoidea</taxon>
        <taxon>Dreissenidae</taxon>
        <taxon>Dreissena</taxon>
    </lineage>
</organism>
<reference evidence="1" key="1">
    <citation type="journal article" date="2019" name="bioRxiv">
        <title>The Genome of the Zebra Mussel, Dreissena polymorpha: A Resource for Invasive Species Research.</title>
        <authorList>
            <person name="McCartney M.A."/>
            <person name="Auch B."/>
            <person name="Kono T."/>
            <person name="Mallez S."/>
            <person name="Zhang Y."/>
            <person name="Obille A."/>
            <person name="Becker A."/>
            <person name="Abrahante J.E."/>
            <person name="Garbe J."/>
            <person name="Badalamenti J.P."/>
            <person name="Herman A."/>
            <person name="Mangelson H."/>
            <person name="Liachko I."/>
            <person name="Sullivan S."/>
            <person name="Sone E.D."/>
            <person name="Koren S."/>
            <person name="Silverstein K.A.T."/>
            <person name="Beckman K.B."/>
            <person name="Gohl D.M."/>
        </authorList>
    </citation>
    <scope>NUCLEOTIDE SEQUENCE</scope>
    <source>
        <strain evidence="1">Duluth1</strain>
        <tissue evidence="1">Whole animal</tissue>
    </source>
</reference>
<accession>A0A9D4JII8</accession>
<name>A0A9D4JII8_DREPO</name>
<dbReference type="Proteomes" id="UP000828390">
    <property type="component" value="Unassembled WGS sequence"/>
</dbReference>
<sequence length="96" mass="10881">MITNKFCTRKRSCVRLVDVQLPVWSIRGRCSGRFVCVQRVGKGELVAFHELKKSQFSVIGVSFCKICILSLACLPESLVKAYIMRMSFFGTLTIML</sequence>
<comment type="caution">
    <text evidence="1">The sequence shown here is derived from an EMBL/GenBank/DDBJ whole genome shotgun (WGS) entry which is preliminary data.</text>
</comment>
<evidence type="ECO:0000313" key="2">
    <source>
        <dbReference type="Proteomes" id="UP000828390"/>
    </source>
</evidence>
<dbReference type="EMBL" id="JAIWYP010000006">
    <property type="protein sequence ID" value="KAH3808762.1"/>
    <property type="molecule type" value="Genomic_DNA"/>
</dbReference>
<proteinExistence type="predicted"/>
<protein>
    <submittedName>
        <fullName evidence="1">Uncharacterized protein</fullName>
    </submittedName>
</protein>
<gene>
    <name evidence="1" type="ORF">DPMN_137120</name>
</gene>
<evidence type="ECO:0000313" key="1">
    <source>
        <dbReference type="EMBL" id="KAH3808762.1"/>
    </source>
</evidence>
<dbReference type="AlphaFoldDB" id="A0A9D4JII8"/>